<dbReference type="Proteomes" id="UP001064048">
    <property type="component" value="Chromosome 11"/>
</dbReference>
<protein>
    <submittedName>
        <fullName evidence="1">Uncharacterized protein</fullName>
    </submittedName>
</protein>
<reference evidence="1 2" key="1">
    <citation type="journal article" date="2022" name="Genome Biol. Evol.">
        <title>The Spruce Budworm Genome: Reconstructing the Evolutionary History of Antifreeze Proteins.</title>
        <authorList>
            <person name="Beliveau C."/>
            <person name="Gagne P."/>
            <person name="Picq S."/>
            <person name="Vernygora O."/>
            <person name="Keeling C.I."/>
            <person name="Pinkney K."/>
            <person name="Doucet D."/>
            <person name="Wen F."/>
            <person name="Johnston J.S."/>
            <person name="Maaroufi H."/>
            <person name="Boyle B."/>
            <person name="Laroche J."/>
            <person name="Dewar K."/>
            <person name="Juretic N."/>
            <person name="Blackburn G."/>
            <person name="Nisole A."/>
            <person name="Brunet B."/>
            <person name="Brandao M."/>
            <person name="Lumley L."/>
            <person name="Duan J."/>
            <person name="Quan G."/>
            <person name="Lucarotti C.J."/>
            <person name="Roe A.D."/>
            <person name="Sperling F.A.H."/>
            <person name="Levesque R.C."/>
            <person name="Cusson M."/>
        </authorList>
    </citation>
    <scope>NUCLEOTIDE SEQUENCE [LARGE SCALE GENOMIC DNA]</scope>
    <source>
        <strain evidence="1">Glfc:IPQL:Cfum</strain>
    </source>
</reference>
<keyword evidence="2" id="KW-1185">Reference proteome</keyword>
<dbReference type="EMBL" id="CM046111">
    <property type="protein sequence ID" value="KAI8424963.1"/>
    <property type="molecule type" value="Genomic_DNA"/>
</dbReference>
<evidence type="ECO:0000313" key="2">
    <source>
        <dbReference type="Proteomes" id="UP001064048"/>
    </source>
</evidence>
<accession>A0ACC0JLK7</accession>
<name>A0ACC0JLK7_CHOFU</name>
<evidence type="ECO:0000313" key="1">
    <source>
        <dbReference type="EMBL" id="KAI8424963.1"/>
    </source>
</evidence>
<proteinExistence type="predicted"/>
<comment type="caution">
    <text evidence="1">The sequence shown here is derived from an EMBL/GenBank/DDBJ whole genome shotgun (WGS) entry which is preliminary data.</text>
</comment>
<sequence length="392" mass="42933">MPKASSEAPEHVKAPLGQSPATLANREFVKPSHWCPRSKWCKELKMELYHKNEICHRSGSFNERGALYCLLMLTPEQKQAGVVTASTGNWAMALAHQGQKLGVPVTVVIPARTQPYTGERCAECGATVVRHGNDMAEAKRQAYDHPHAIAAAGAIGKEILDQLPETDVILVPVGGGGLLAGIAVAAKHIKPEVLIYSDKCCSFFKALENEQPYKTAVSRCLAESLAVPTVGFNAFHTARSLIDKMILVDDDWIARAMLHLTEQEKLVVEGAGAVGLAALLAVPQILPELRGKTGARRLKVTLPADGTKEQLQVFSIISNVGCNVLKCYSDRAWIVENDLYTIHLSLIIETLNLEHACRLKRVMERLFPGICDFLEEPFSPLPVCMCFPKKRP</sequence>
<organism evidence="1 2">
    <name type="scientific">Choristoneura fumiferana</name>
    <name type="common">Spruce budworm moth</name>
    <name type="synonym">Archips fumiferana</name>
    <dbReference type="NCBI Taxonomy" id="7141"/>
    <lineage>
        <taxon>Eukaryota</taxon>
        <taxon>Metazoa</taxon>
        <taxon>Ecdysozoa</taxon>
        <taxon>Arthropoda</taxon>
        <taxon>Hexapoda</taxon>
        <taxon>Insecta</taxon>
        <taxon>Pterygota</taxon>
        <taxon>Neoptera</taxon>
        <taxon>Endopterygota</taxon>
        <taxon>Lepidoptera</taxon>
        <taxon>Glossata</taxon>
        <taxon>Ditrysia</taxon>
        <taxon>Tortricoidea</taxon>
        <taxon>Tortricidae</taxon>
        <taxon>Tortricinae</taxon>
        <taxon>Choristoneura</taxon>
    </lineage>
</organism>
<gene>
    <name evidence="1" type="ORF">MSG28_006867</name>
</gene>